<reference evidence="7" key="1">
    <citation type="submission" date="2021-08" db="EMBL/GenBank/DDBJ databases">
        <authorList>
            <person name="Misof B."/>
            <person name="Oliver O."/>
            <person name="Podsiadlowski L."/>
            <person name="Donath A."/>
            <person name="Peters R."/>
            <person name="Mayer C."/>
            <person name="Rust J."/>
            <person name="Gunkel S."/>
            <person name="Lesny P."/>
            <person name="Martin S."/>
            <person name="Oeyen J.P."/>
            <person name="Petersen M."/>
            <person name="Panagiotis P."/>
            <person name="Wilbrandt J."/>
            <person name="Tanja T."/>
        </authorList>
    </citation>
    <scope>NUCLEOTIDE SEQUENCE</scope>
    <source>
        <strain evidence="7">GBR_01_08_01A</strain>
        <tissue evidence="7">Thorax + abdomen</tissue>
    </source>
</reference>
<evidence type="ECO:0008006" key="9">
    <source>
        <dbReference type="Google" id="ProtNLM"/>
    </source>
</evidence>
<evidence type="ECO:0000256" key="6">
    <source>
        <dbReference type="SAM" id="Phobius"/>
    </source>
</evidence>
<feature type="transmembrane region" description="Helical" evidence="6">
    <location>
        <begin position="71"/>
        <end position="93"/>
    </location>
</feature>
<dbReference type="EMBL" id="JAIFRP010000031">
    <property type="protein sequence ID" value="KAK2582471.1"/>
    <property type="molecule type" value="Genomic_DNA"/>
</dbReference>
<feature type="region of interest" description="Disordered" evidence="5">
    <location>
        <begin position="301"/>
        <end position="337"/>
    </location>
</feature>
<gene>
    <name evidence="7" type="ORF">KPH14_004777</name>
</gene>
<evidence type="ECO:0000256" key="5">
    <source>
        <dbReference type="SAM" id="MobiDB-lite"/>
    </source>
</evidence>
<dbReference type="PANTHER" id="PTHR23423">
    <property type="entry name" value="ORGANIC SOLUTE TRANSPORTER-RELATED"/>
    <property type="match status" value="1"/>
</dbReference>
<feature type="compositionally biased region" description="Basic and acidic residues" evidence="5">
    <location>
        <begin position="307"/>
        <end position="316"/>
    </location>
</feature>
<keyword evidence="4 6" id="KW-0472">Membrane</keyword>
<feature type="transmembrane region" description="Helical" evidence="6">
    <location>
        <begin position="31"/>
        <end position="51"/>
    </location>
</feature>
<organism evidence="7 8">
    <name type="scientific">Odynerus spinipes</name>
    <dbReference type="NCBI Taxonomy" id="1348599"/>
    <lineage>
        <taxon>Eukaryota</taxon>
        <taxon>Metazoa</taxon>
        <taxon>Ecdysozoa</taxon>
        <taxon>Arthropoda</taxon>
        <taxon>Hexapoda</taxon>
        <taxon>Insecta</taxon>
        <taxon>Pterygota</taxon>
        <taxon>Neoptera</taxon>
        <taxon>Endopterygota</taxon>
        <taxon>Hymenoptera</taxon>
        <taxon>Apocrita</taxon>
        <taxon>Aculeata</taxon>
        <taxon>Vespoidea</taxon>
        <taxon>Vespidae</taxon>
        <taxon>Eumeninae</taxon>
        <taxon>Odynerus</taxon>
    </lineage>
</organism>
<feature type="transmembrane region" description="Helical" evidence="6">
    <location>
        <begin position="160"/>
        <end position="181"/>
    </location>
</feature>
<name>A0AAD9RNM9_9HYME</name>
<feature type="transmembrane region" description="Helical" evidence="6">
    <location>
        <begin position="193"/>
        <end position="213"/>
    </location>
</feature>
<dbReference type="SMART" id="SM01417">
    <property type="entry name" value="Solute_trans_a"/>
    <property type="match status" value="1"/>
</dbReference>
<dbReference type="InterPro" id="IPR005178">
    <property type="entry name" value="Ostalpha/TMEM184C"/>
</dbReference>
<comment type="subcellular location">
    <subcellularLocation>
        <location evidence="1">Membrane</location>
        <topology evidence="1">Multi-pass membrane protein</topology>
    </subcellularLocation>
</comment>
<accession>A0AAD9RNM9</accession>
<keyword evidence="2 6" id="KW-0812">Transmembrane</keyword>
<evidence type="ECO:0000256" key="4">
    <source>
        <dbReference type="ARBA" id="ARBA00023136"/>
    </source>
</evidence>
<proteinExistence type="predicted"/>
<dbReference type="AlphaFoldDB" id="A0AAD9RNM9"/>
<keyword evidence="3 6" id="KW-1133">Transmembrane helix</keyword>
<evidence type="ECO:0000313" key="8">
    <source>
        <dbReference type="Proteomes" id="UP001258017"/>
    </source>
</evidence>
<protein>
    <recommendedName>
        <fullName evidence="9">Organic solute transporter alpha-like protein</fullName>
    </recommendedName>
</protein>
<keyword evidence="8" id="KW-1185">Reference proteome</keyword>
<evidence type="ECO:0000313" key="7">
    <source>
        <dbReference type="EMBL" id="KAK2582471.1"/>
    </source>
</evidence>
<evidence type="ECO:0000256" key="1">
    <source>
        <dbReference type="ARBA" id="ARBA00004141"/>
    </source>
</evidence>
<sequence length="337" mass="37462">MEPVVNRYWNVTCDPYYVPSAIENIESFGNFGIALICTGAIFSTLTLYLAIEASCNVFSQKETGTYKANVISILSVYPIASICSLTAIAIPRAQLLSEAVTQVFLTMSLYRLYLMLVDVGRRKVTKAPTLMLKVGPCCCWPCLPFPTLEMIDANLSWIRVIVLQLPIVQGLLYFISLVIAVDEQRTMATYFTWFQPFVVISIFFAMYGITVVSKTLHGALPGAKLNHKTLVSQMVLLFSKAQAFIVKSLIYTGLFPCNPPIAPVVYINVTQNSLMLIEMLLLCIAARYLYYVELDSIEDSTTTTKTTTDRPKDKAVDLTNNNESSRQLSKISVVSAS</sequence>
<feature type="compositionally biased region" description="Polar residues" evidence="5">
    <location>
        <begin position="318"/>
        <end position="337"/>
    </location>
</feature>
<evidence type="ECO:0000256" key="3">
    <source>
        <dbReference type="ARBA" id="ARBA00022989"/>
    </source>
</evidence>
<dbReference type="GO" id="GO:0016020">
    <property type="term" value="C:membrane"/>
    <property type="evidence" value="ECO:0007669"/>
    <property type="project" value="UniProtKB-SubCell"/>
</dbReference>
<comment type="caution">
    <text evidence="7">The sequence shown here is derived from an EMBL/GenBank/DDBJ whole genome shotgun (WGS) entry which is preliminary data.</text>
</comment>
<dbReference type="Pfam" id="PF03619">
    <property type="entry name" value="Solute_trans_a"/>
    <property type="match status" value="1"/>
</dbReference>
<dbReference type="Proteomes" id="UP001258017">
    <property type="component" value="Unassembled WGS sequence"/>
</dbReference>
<reference evidence="7" key="2">
    <citation type="journal article" date="2023" name="Commun. Biol.">
        <title>Intrasexual cuticular hydrocarbon dimorphism in a wasp sheds light on hydrocarbon biosynthesis genes in Hymenoptera.</title>
        <authorList>
            <person name="Moris V.C."/>
            <person name="Podsiadlowski L."/>
            <person name="Martin S."/>
            <person name="Oeyen J.P."/>
            <person name="Donath A."/>
            <person name="Petersen M."/>
            <person name="Wilbrandt J."/>
            <person name="Misof B."/>
            <person name="Liedtke D."/>
            <person name="Thamm M."/>
            <person name="Scheiner R."/>
            <person name="Schmitt T."/>
            <person name="Niehuis O."/>
        </authorList>
    </citation>
    <scope>NUCLEOTIDE SEQUENCE</scope>
    <source>
        <strain evidence="7">GBR_01_08_01A</strain>
    </source>
</reference>
<evidence type="ECO:0000256" key="2">
    <source>
        <dbReference type="ARBA" id="ARBA00022692"/>
    </source>
</evidence>